<evidence type="ECO:0000256" key="4">
    <source>
        <dbReference type="ARBA" id="ARBA00022679"/>
    </source>
</evidence>
<evidence type="ECO:0000256" key="2">
    <source>
        <dbReference type="ARBA" id="ARBA00014531"/>
    </source>
</evidence>
<evidence type="ECO:0000259" key="14">
    <source>
        <dbReference type="PROSITE" id="PS52020"/>
    </source>
</evidence>
<dbReference type="InterPro" id="IPR027417">
    <property type="entry name" value="P-loop_NTPase"/>
</dbReference>
<dbReference type="GO" id="GO:0003677">
    <property type="term" value="F:DNA binding"/>
    <property type="evidence" value="ECO:0007669"/>
    <property type="project" value="UniProtKB-KW"/>
</dbReference>
<evidence type="ECO:0000256" key="5">
    <source>
        <dbReference type="ARBA" id="ARBA00022695"/>
    </source>
</evidence>
<keyword evidence="4" id="KW-0808">Transferase</keyword>
<keyword evidence="10" id="KW-0255">Endonuclease</keyword>
<proteinExistence type="predicted"/>
<dbReference type="GeneID" id="24092886"/>
<keyword evidence="5" id="KW-0548">Nucleotidyltransferase</keyword>
<dbReference type="PROSITE" id="PS52020">
    <property type="entry name" value="CRESS_DNA_REP"/>
    <property type="match status" value="1"/>
</dbReference>
<dbReference type="InterPro" id="IPR001301">
    <property type="entry name" value="Gemini_AL1_CLV"/>
</dbReference>
<evidence type="ECO:0000313" key="16">
    <source>
        <dbReference type="Proteomes" id="UP000149132"/>
    </source>
</evidence>
<dbReference type="GO" id="GO:0046872">
    <property type="term" value="F:metal ion binding"/>
    <property type="evidence" value="ECO:0007669"/>
    <property type="project" value="UniProtKB-KW"/>
</dbReference>
<evidence type="ECO:0000313" key="15">
    <source>
        <dbReference type="EMBL" id="AJD20385.1"/>
    </source>
</evidence>
<dbReference type="GO" id="GO:0042025">
    <property type="term" value="C:host cell nucleus"/>
    <property type="evidence" value="ECO:0007669"/>
    <property type="project" value="UniProtKB-SubCell"/>
</dbReference>
<dbReference type="SUPFAM" id="SSF55464">
    <property type="entry name" value="Origin of replication-binding domain, RBD-like"/>
    <property type="match status" value="1"/>
</dbReference>
<comment type="subcellular location">
    <subcellularLocation>
        <location evidence="1">Host nucleus</location>
    </subcellularLocation>
</comment>
<evidence type="ECO:0000256" key="13">
    <source>
        <dbReference type="ARBA" id="ARBA00023125"/>
    </source>
</evidence>
<dbReference type="EMBL" id="KP133075">
    <property type="protein sequence ID" value="AJD20385.1"/>
    <property type="molecule type" value="Genomic_DNA"/>
</dbReference>
<feature type="domain" description="CRESS-DNA virus Rep endonuclease" evidence="14">
    <location>
        <begin position="4"/>
        <end position="103"/>
    </location>
</feature>
<keyword evidence="6" id="KW-0235">DNA replication</keyword>
<dbReference type="SUPFAM" id="SSF52540">
    <property type="entry name" value="P-loop containing nucleoside triphosphate hydrolases"/>
    <property type="match status" value="1"/>
</dbReference>
<keyword evidence="12" id="KW-0190">Covalent protein-DNA linkage</keyword>
<dbReference type="Gene3D" id="3.40.1310.20">
    <property type="match status" value="1"/>
</dbReference>
<dbReference type="GO" id="GO:0016779">
    <property type="term" value="F:nucleotidyltransferase activity"/>
    <property type="evidence" value="ECO:0007669"/>
    <property type="project" value="UniProtKB-KW"/>
</dbReference>
<dbReference type="RefSeq" id="YP_009130661.1">
    <property type="nucleotide sequence ID" value="NC_026818.1"/>
</dbReference>
<accession>A0A0E3GD36</accession>
<keyword evidence="7" id="KW-0540">Nuclease</keyword>
<organism evidence="15 16">
    <name type="scientific">Gemycircularvirus SL1</name>
    <dbReference type="NCBI Taxonomy" id="1588764"/>
    <lineage>
        <taxon>Viruses</taxon>
        <taxon>Monodnaviria</taxon>
        <taxon>Shotokuvirae</taxon>
        <taxon>Cressdnaviricota</taxon>
        <taxon>Repensiviricetes</taxon>
        <taxon>Geplafuvirales</taxon>
        <taxon>Genomoviridae</taxon>
        <taxon>Gemykibivirus</taxon>
        <taxon>Gemykibivirus humas2</taxon>
    </lineage>
</organism>
<dbReference type="GO" id="GO:0000166">
    <property type="term" value="F:nucleotide binding"/>
    <property type="evidence" value="ECO:0007669"/>
    <property type="project" value="UniProtKB-KW"/>
</dbReference>
<evidence type="ECO:0000256" key="9">
    <source>
        <dbReference type="ARBA" id="ARBA00022741"/>
    </source>
</evidence>
<dbReference type="GO" id="GO:0016888">
    <property type="term" value="F:DNA endonuclease activity, producing 5'-phosphomonoesters"/>
    <property type="evidence" value="ECO:0007669"/>
    <property type="project" value="InterPro"/>
</dbReference>
<dbReference type="Proteomes" id="UP000149132">
    <property type="component" value="Segment"/>
</dbReference>
<keyword evidence="3" id="KW-1048">Host nucleus</keyword>
<evidence type="ECO:0000256" key="8">
    <source>
        <dbReference type="ARBA" id="ARBA00022723"/>
    </source>
</evidence>
<dbReference type="GO" id="GO:0006260">
    <property type="term" value="P:DNA replication"/>
    <property type="evidence" value="ECO:0007669"/>
    <property type="project" value="UniProtKB-KW"/>
</dbReference>
<evidence type="ECO:0000256" key="11">
    <source>
        <dbReference type="ARBA" id="ARBA00022801"/>
    </source>
</evidence>
<dbReference type="InterPro" id="IPR049912">
    <property type="entry name" value="CRESS_DNA_REP"/>
</dbReference>
<protein>
    <recommendedName>
        <fullName evidence="2">Replication-associated protein</fullName>
    </recommendedName>
</protein>
<reference evidence="15 16" key="1">
    <citation type="journal article" date="2015" name="Virology">
        <title>Small circular single stranded DNA viral genomes in unexplained cases of human encephalitis, diarrhea, and in untreated sewage.</title>
        <authorList>
            <person name="Phan T.G."/>
            <person name="Mori D."/>
            <person name="Deng X."/>
            <person name="Rajindrajith S."/>
            <person name="Ranawaka U."/>
            <person name="Fan Ng T.F."/>
            <person name="Bucardo-Rivera F."/>
            <person name="Orlandi P."/>
            <person name="Ahmed K."/>
            <person name="Delwart E."/>
        </authorList>
    </citation>
    <scope>NUCLEOTIDE SEQUENCE [LARGE SCALE GENOMIC DNA]</scope>
    <source>
        <strain evidence="15">SL1</strain>
    </source>
</reference>
<dbReference type="OrthoDB" id="9195at10239"/>
<evidence type="ECO:0000256" key="7">
    <source>
        <dbReference type="ARBA" id="ARBA00022722"/>
    </source>
</evidence>
<sequence>MTFHCNARYFLLTYSQCGELDPWKVSNHLGELRGECIVAREAHADGGTHLHAFVDFGRKFRSRRTSIFDVDNHHPNVSATHSTPREGFDYACKDGDIVAGGLERPEQSDRVVRSTGWHDIVAATSREEFFELLMAHDPRTLCTCFAQLSKYADWRYREDPEPYRSPDSVVIDASAFPELEEWPHRALQPAHVRRGRRGQSLVLYGPSRMGKTLWARSLGSHAYFGGLFSLQEETDNVDYAIFDDLNGGIPFFPQYKWWLGHQGQFYATDKYKGKKLVHWGRPAIWISNKDPREEHGADYDWLNANCLFIYVDTPIAWEIE</sequence>
<keyword evidence="9" id="KW-0547">Nucleotide-binding</keyword>
<dbReference type="GO" id="GO:0005198">
    <property type="term" value="F:structural molecule activity"/>
    <property type="evidence" value="ECO:0007669"/>
    <property type="project" value="InterPro"/>
</dbReference>
<evidence type="ECO:0000256" key="1">
    <source>
        <dbReference type="ARBA" id="ARBA00004147"/>
    </source>
</evidence>
<keyword evidence="16" id="KW-1185">Reference proteome</keyword>
<evidence type="ECO:0000256" key="6">
    <source>
        <dbReference type="ARBA" id="ARBA00022705"/>
    </source>
</evidence>
<keyword evidence="8" id="KW-0479">Metal-binding</keyword>
<evidence type="ECO:0000256" key="10">
    <source>
        <dbReference type="ARBA" id="ARBA00022759"/>
    </source>
</evidence>
<dbReference type="InterPro" id="IPR022692">
    <property type="entry name" value="Gemini_AL1_REP_central"/>
</dbReference>
<evidence type="ECO:0000256" key="3">
    <source>
        <dbReference type="ARBA" id="ARBA00022562"/>
    </source>
</evidence>
<keyword evidence="11" id="KW-0378">Hydrolase</keyword>
<dbReference type="Pfam" id="PF08283">
    <property type="entry name" value="Gemini_AL1_M"/>
    <property type="match status" value="1"/>
</dbReference>
<dbReference type="KEGG" id="vg:24092886"/>
<name>A0A0E3GD36_9VIRU</name>
<keyword evidence="13" id="KW-0238">DNA-binding</keyword>
<dbReference type="PRINTS" id="PR00228">
    <property type="entry name" value="GEMCOATCLVL1"/>
</dbReference>
<dbReference type="Pfam" id="PF00799">
    <property type="entry name" value="Gemini_AL1"/>
    <property type="match status" value="1"/>
</dbReference>
<evidence type="ECO:0000256" key="12">
    <source>
        <dbReference type="ARBA" id="ARBA00023124"/>
    </source>
</evidence>